<evidence type="ECO:0000313" key="3">
    <source>
        <dbReference type="Proteomes" id="UP000240509"/>
    </source>
</evidence>
<name>A0A2T4U5U7_9BACI</name>
<evidence type="ECO:0000313" key="2">
    <source>
        <dbReference type="EMBL" id="PTL38781.1"/>
    </source>
</evidence>
<feature type="transmembrane region" description="Helical" evidence="1">
    <location>
        <begin position="120"/>
        <end position="138"/>
    </location>
</feature>
<proteinExistence type="predicted"/>
<comment type="caution">
    <text evidence="2">The sequence shown here is derived from an EMBL/GenBank/DDBJ whole genome shotgun (WGS) entry which is preliminary data.</text>
</comment>
<dbReference type="EMBL" id="PZJJ01000014">
    <property type="protein sequence ID" value="PTL38781.1"/>
    <property type="molecule type" value="Genomic_DNA"/>
</dbReference>
<sequence>MPPVVKLLLVFHLLLAAGAFFGGGGLVIDPSGNLLLLPLSFLDRSPFSSYLVPGVMLIVLFGFIPLITVWGFIRRPSWKAPEIINLFKEKHWAWSVSLYTGFALVIWIIVQTYFFQQVLVIHLACAGLGLLIQAVTVLPQVQSWFEKT</sequence>
<keyword evidence="1" id="KW-0812">Transmembrane</keyword>
<feature type="transmembrane region" description="Helical" evidence="1">
    <location>
        <begin position="48"/>
        <end position="72"/>
    </location>
</feature>
<keyword evidence="3" id="KW-1185">Reference proteome</keyword>
<keyword evidence="1" id="KW-1133">Transmembrane helix</keyword>
<reference evidence="2 3" key="1">
    <citation type="submission" date="2018-03" db="EMBL/GenBank/DDBJ databases">
        <title>Alkalicoccus saliphilus sp. nov., isolated from a mineral pool.</title>
        <authorList>
            <person name="Zhao B."/>
        </authorList>
    </citation>
    <scope>NUCLEOTIDE SEQUENCE [LARGE SCALE GENOMIC DNA]</scope>
    <source>
        <strain evidence="2 3">6AG</strain>
    </source>
</reference>
<feature type="transmembrane region" description="Helical" evidence="1">
    <location>
        <begin position="92"/>
        <end position="114"/>
    </location>
</feature>
<feature type="transmembrane region" description="Helical" evidence="1">
    <location>
        <begin position="7"/>
        <end position="28"/>
    </location>
</feature>
<evidence type="ECO:0000256" key="1">
    <source>
        <dbReference type="SAM" id="Phobius"/>
    </source>
</evidence>
<dbReference type="Proteomes" id="UP000240509">
    <property type="component" value="Unassembled WGS sequence"/>
</dbReference>
<protein>
    <submittedName>
        <fullName evidence="2">Uncharacterized protein</fullName>
    </submittedName>
</protein>
<accession>A0A2T4U5U7</accession>
<organism evidence="2 3">
    <name type="scientific">Alkalicoccus saliphilus</name>
    <dbReference type="NCBI Taxonomy" id="200989"/>
    <lineage>
        <taxon>Bacteria</taxon>
        <taxon>Bacillati</taxon>
        <taxon>Bacillota</taxon>
        <taxon>Bacilli</taxon>
        <taxon>Bacillales</taxon>
        <taxon>Bacillaceae</taxon>
        <taxon>Alkalicoccus</taxon>
    </lineage>
</organism>
<dbReference type="OrthoDB" id="1909107at2"/>
<keyword evidence="1" id="KW-0472">Membrane</keyword>
<gene>
    <name evidence="2" type="ORF">C6Y45_09590</name>
</gene>
<dbReference type="AlphaFoldDB" id="A0A2T4U5U7"/>